<organism evidence="14 15">
    <name type="scientific">Geothrix rubra</name>
    <dbReference type="NCBI Taxonomy" id="2927977"/>
    <lineage>
        <taxon>Bacteria</taxon>
        <taxon>Pseudomonadati</taxon>
        <taxon>Acidobacteriota</taxon>
        <taxon>Holophagae</taxon>
        <taxon>Holophagales</taxon>
        <taxon>Holophagaceae</taxon>
        <taxon>Geothrix</taxon>
    </lineage>
</organism>
<evidence type="ECO:0000256" key="9">
    <source>
        <dbReference type="ARBA" id="ARBA00023237"/>
    </source>
</evidence>
<dbReference type="EMBL" id="BSDD01000004">
    <property type="protein sequence ID" value="GLH70755.1"/>
    <property type="molecule type" value="Genomic_DNA"/>
</dbReference>
<keyword evidence="8" id="KW-0675">Receptor</keyword>
<evidence type="ECO:0000256" key="2">
    <source>
        <dbReference type="ARBA" id="ARBA00022448"/>
    </source>
</evidence>
<evidence type="ECO:0008006" key="16">
    <source>
        <dbReference type="Google" id="ProtNLM"/>
    </source>
</evidence>
<keyword evidence="3 10" id="KW-1134">Transmembrane beta strand</keyword>
<reference evidence="14 15" key="1">
    <citation type="journal article" date="2023" name="Antonie Van Leeuwenhoek">
        <title>Mesoterricola silvestris gen. nov., sp. nov., Mesoterricola sediminis sp. nov., Geothrix oryzae sp. nov., Geothrix edaphica sp. nov., Geothrix rubra sp. nov., and Geothrix limicola sp. nov., six novel members of Acidobacteriota isolated from soils.</title>
        <authorList>
            <person name="Itoh H."/>
            <person name="Sugisawa Y."/>
            <person name="Mise K."/>
            <person name="Xu Z."/>
            <person name="Kuniyasu M."/>
            <person name="Ushijima N."/>
            <person name="Kawano K."/>
            <person name="Kobayashi E."/>
            <person name="Shiratori Y."/>
            <person name="Masuda Y."/>
            <person name="Senoo K."/>
        </authorList>
    </citation>
    <scope>NUCLEOTIDE SEQUENCE [LARGE SCALE GENOMIC DNA]</scope>
    <source>
        <strain evidence="14 15">Red803</strain>
    </source>
</reference>
<evidence type="ECO:0000256" key="10">
    <source>
        <dbReference type="PROSITE-ProRule" id="PRU01360"/>
    </source>
</evidence>
<keyword evidence="2 10" id="KW-0813">Transport</keyword>
<dbReference type="InterPro" id="IPR010917">
    <property type="entry name" value="TonB_rcpt_CS"/>
</dbReference>
<evidence type="ECO:0000256" key="3">
    <source>
        <dbReference type="ARBA" id="ARBA00022452"/>
    </source>
</evidence>
<proteinExistence type="inferred from homology"/>
<evidence type="ECO:0000256" key="6">
    <source>
        <dbReference type="ARBA" id="ARBA00023077"/>
    </source>
</evidence>
<evidence type="ECO:0000259" key="13">
    <source>
        <dbReference type="Pfam" id="PF07715"/>
    </source>
</evidence>
<evidence type="ECO:0000256" key="4">
    <source>
        <dbReference type="ARBA" id="ARBA00022692"/>
    </source>
</evidence>
<feature type="domain" description="TonB-dependent receptor-like beta-barrel" evidence="12">
    <location>
        <begin position="240"/>
        <end position="638"/>
    </location>
</feature>
<evidence type="ECO:0000259" key="12">
    <source>
        <dbReference type="Pfam" id="PF00593"/>
    </source>
</evidence>
<evidence type="ECO:0000313" key="15">
    <source>
        <dbReference type="Proteomes" id="UP001165089"/>
    </source>
</evidence>
<evidence type="ECO:0000256" key="5">
    <source>
        <dbReference type="ARBA" id="ARBA00022729"/>
    </source>
</evidence>
<dbReference type="Pfam" id="PF07715">
    <property type="entry name" value="Plug"/>
    <property type="match status" value="1"/>
</dbReference>
<evidence type="ECO:0000313" key="14">
    <source>
        <dbReference type="EMBL" id="GLH70755.1"/>
    </source>
</evidence>
<keyword evidence="5" id="KW-0732">Signal</keyword>
<keyword evidence="9 10" id="KW-0998">Cell outer membrane</keyword>
<comment type="subcellular location">
    <subcellularLocation>
        <location evidence="1 10">Cell outer membrane</location>
        <topology evidence="1 10">Multi-pass membrane protein</topology>
    </subcellularLocation>
</comment>
<evidence type="ECO:0000256" key="8">
    <source>
        <dbReference type="ARBA" id="ARBA00023170"/>
    </source>
</evidence>
<gene>
    <name evidence="14" type="ORF">GETHPA_22880</name>
</gene>
<evidence type="ECO:0000256" key="7">
    <source>
        <dbReference type="ARBA" id="ARBA00023136"/>
    </source>
</evidence>
<dbReference type="PROSITE" id="PS52016">
    <property type="entry name" value="TONB_DEPENDENT_REC_3"/>
    <property type="match status" value="1"/>
</dbReference>
<dbReference type="InterPro" id="IPR036942">
    <property type="entry name" value="Beta-barrel_TonB_sf"/>
</dbReference>
<feature type="domain" description="TonB-dependent receptor plug" evidence="13">
    <location>
        <begin position="33"/>
        <end position="143"/>
    </location>
</feature>
<dbReference type="Pfam" id="PF00593">
    <property type="entry name" value="TonB_dep_Rec_b-barrel"/>
    <property type="match status" value="1"/>
</dbReference>
<comment type="caution">
    <text evidence="14">The sequence shown here is derived from an EMBL/GenBank/DDBJ whole genome shotgun (WGS) entry which is preliminary data.</text>
</comment>
<dbReference type="Proteomes" id="UP001165089">
    <property type="component" value="Unassembled WGS sequence"/>
</dbReference>
<keyword evidence="6 11" id="KW-0798">TonB box</keyword>
<evidence type="ECO:0000256" key="1">
    <source>
        <dbReference type="ARBA" id="ARBA00004571"/>
    </source>
</evidence>
<dbReference type="InterPro" id="IPR012910">
    <property type="entry name" value="Plug_dom"/>
</dbReference>
<dbReference type="SUPFAM" id="SSF56935">
    <property type="entry name" value="Porins"/>
    <property type="match status" value="1"/>
</dbReference>
<evidence type="ECO:0000256" key="11">
    <source>
        <dbReference type="RuleBase" id="RU003357"/>
    </source>
</evidence>
<dbReference type="InterPro" id="IPR037066">
    <property type="entry name" value="Plug_dom_sf"/>
</dbReference>
<dbReference type="Gene3D" id="2.170.130.10">
    <property type="entry name" value="TonB-dependent receptor, plug domain"/>
    <property type="match status" value="1"/>
</dbReference>
<dbReference type="Gene3D" id="2.40.170.20">
    <property type="entry name" value="TonB-dependent receptor, beta-barrel domain"/>
    <property type="match status" value="1"/>
</dbReference>
<keyword evidence="4 10" id="KW-0812">Transmembrane</keyword>
<dbReference type="PROSITE" id="PS01156">
    <property type="entry name" value="TONB_DEPENDENT_REC_2"/>
    <property type="match status" value="1"/>
</dbReference>
<name>A0ABQ5Q8N1_9BACT</name>
<keyword evidence="7 10" id="KW-0472">Membrane</keyword>
<accession>A0ABQ5Q8N1</accession>
<dbReference type="PANTHER" id="PTHR30069">
    <property type="entry name" value="TONB-DEPENDENT OUTER MEMBRANE RECEPTOR"/>
    <property type="match status" value="1"/>
</dbReference>
<dbReference type="PANTHER" id="PTHR30069:SF29">
    <property type="entry name" value="HEMOGLOBIN AND HEMOGLOBIN-HAPTOGLOBIN-BINDING PROTEIN 1-RELATED"/>
    <property type="match status" value="1"/>
</dbReference>
<protein>
    <recommendedName>
        <fullName evidence="16">TonB-dependent receptor</fullName>
    </recommendedName>
</protein>
<keyword evidence="15" id="KW-1185">Reference proteome</keyword>
<comment type="similarity">
    <text evidence="10 11">Belongs to the TonB-dependent receptor family.</text>
</comment>
<dbReference type="InterPro" id="IPR000531">
    <property type="entry name" value="Beta-barrel_TonB"/>
</dbReference>
<dbReference type="InterPro" id="IPR039426">
    <property type="entry name" value="TonB-dep_rcpt-like"/>
</dbReference>
<sequence>MAAVAPAQEVDGRNLLALLRTPVVSASRSKEQLSEAPATMIVLSRSDLEERGYTELSQLLDDLPGMDLSRSYGANYVKDYWRGYRNDIGDPFLVMVDGQALNHLWYGTADTPLVTYPLAAIERVEVVYGPASSVYGANAFMGVINLITRKAPAEDGASVRGRLTAGSFGARIVDAQAAARWGRATLTLALRGDDGHLDTGSADRYEFTNARYFEDPHIWGGFQGRPDSEHRNRAVDLRLGLGQTEFGFQSLLIRSGYGYTYPGDQSQSLGTWARPDTAFFVRHTEDWTPAIRATSLARYRRSDLANDSYDVESAYAQTGQPSAPGWRLTSYQSLNSSLSFGQDVEIQAKDWLALNLGLSFESRTLQKAYLYGADATRQDPPAGRLSDPNHFSVENRGIYAQARVRLSAAHQLNLGLRTDHNGIYGGATTLRGGYVGTFGAWGLKALYGQAYQEPTARQLYGATIGTGANPDLDPERSHTAELSLAYTDPVYAVSLDAYQVRNTGKIQLVNGLVANSGDQDVTGADLGFQWLLPVYTVRQWKVWGWYSRIFRAEDRNRPGGPASARSGDLADHKVYLGSTVVLDARFSGSLLARYEGRRPTVATNPVGEVPGYLTVDLALQARDLPARGFGLALRVANLLDRAYDHPGLRDAGAGTTPGTWDGTAYTGSRSYYNSLLPQPGRSIQLSLTVAF</sequence>